<proteinExistence type="predicted"/>
<gene>
    <name evidence="1" type="ORF">pdam_00015436</name>
</gene>
<sequence>MRGETDVSGLSLSCHTEKRLSTWSTGKCHSFKQKESRVVTLSTKQTKLKGEVDISGILRSGQIENTLSRWGIDKRHSLKQKEARDEADGYLLIQNNNYQGKTDEASLLTAEKRLRELKMKCPPGFKKFESNVKWQTLDPETALLLWEDIFKPLYTFDLVSNVLAESKTKKSQ</sequence>
<dbReference type="EMBL" id="RCHS01001877">
    <property type="protein sequence ID" value="RMX50945.1"/>
    <property type="molecule type" value="Genomic_DNA"/>
</dbReference>
<dbReference type="Proteomes" id="UP000275408">
    <property type="component" value="Unassembled WGS sequence"/>
</dbReference>
<protein>
    <submittedName>
        <fullName evidence="1">Uncharacterized protein</fullName>
    </submittedName>
</protein>
<evidence type="ECO:0000313" key="2">
    <source>
        <dbReference type="Proteomes" id="UP000275408"/>
    </source>
</evidence>
<organism evidence="1 2">
    <name type="scientific">Pocillopora damicornis</name>
    <name type="common">Cauliflower coral</name>
    <name type="synonym">Millepora damicornis</name>
    <dbReference type="NCBI Taxonomy" id="46731"/>
    <lineage>
        <taxon>Eukaryota</taxon>
        <taxon>Metazoa</taxon>
        <taxon>Cnidaria</taxon>
        <taxon>Anthozoa</taxon>
        <taxon>Hexacorallia</taxon>
        <taxon>Scleractinia</taxon>
        <taxon>Astrocoeniina</taxon>
        <taxon>Pocilloporidae</taxon>
        <taxon>Pocillopora</taxon>
    </lineage>
</organism>
<reference evidence="1 2" key="1">
    <citation type="journal article" date="2018" name="Sci. Rep.">
        <title>Comparative analysis of the Pocillopora damicornis genome highlights role of immune system in coral evolution.</title>
        <authorList>
            <person name="Cunning R."/>
            <person name="Bay R.A."/>
            <person name="Gillette P."/>
            <person name="Baker A.C."/>
            <person name="Traylor-Knowles N."/>
        </authorList>
    </citation>
    <scope>NUCLEOTIDE SEQUENCE [LARGE SCALE GENOMIC DNA]</scope>
    <source>
        <strain evidence="1">RSMAS</strain>
        <tissue evidence="1">Whole animal</tissue>
    </source>
</reference>
<comment type="caution">
    <text evidence="1">The sequence shown here is derived from an EMBL/GenBank/DDBJ whole genome shotgun (WGS) entry which is preliminary data.</text>
</comment>
<dbReference type="AlphaFoldDB" id="A0A3M6UBB6"/>
<accession>A0A3M6UBB6</accession>
<name>A0A3M6UBB6_POCDA</name>
<evidence type="ECO:0000313" key="1">
    <source>
        <dbReference type="EMBL" id="RMX50945.1"/>
    </source>
</evidence>
<keyword evidence="2" id="KW-1185">Reference proteome</keyword>